<accession>A0ABD0LIW2</accession>
<organism evidence="1 2">
    <name type="scientific">Batillaria attramentaria</name>
    <dbReference type="NCBI Taxonomy" id="370345"/>
    <lineage>
        <taxon>Eukaryota</taxon>
        <taxon>Metazoa</taxon>
        <taxon>Spiralia</taxon>
        <taxon>Lophotrochozoa</taxon>
        <taxon>Mollusca</taxon>
        <taxon>Gastropoda</taxon>
        <taxon>Caenogastropoda</taxon>
        <taxon>Sorbeoconcha</taxon>
        <taxon>Cerithioidea</taxon>
        <taxon>Batillariidae</taxon>
        <taxon>Batillaria</taxon>
    </lineage>
</organism>
<comment type="caution">
    <text evidence="1">The sequence shown here is derived from an EMBL/GenBank/DDBJ whole genome shotgun (WGS) entry which is preliminary data.</text>
</comment>
<name>A0ABD0LIW2_9CAEN</name>
<sequence length="72" mass="7878">MIQIQATTSAQVREEYMTIESYEVPDEVPDCRINVSTDSATRVSEFEDSLLRESATVSGLSDSSWSAGTLSV</sequence>
<dbReference type="AlphaFoldDB" id="A0ABD0LIW2"/>
<protein>
    <submittedName>
        <fullName evidence="1">Uncharacterized protein</fullName>
    </submittedName>
</protein>
<proteinExistence type="predicted"/>
<dbReference type="Proteomes" id="UP001519460">
    <property type="component" value="Unassembled WGS sequence"/>
</dbReference>
<keyword evidence="2" id="KW-1185">Reference proteome</keyword>
<reference evidence="1 2" key="1">
    <citation type="journal article" date="2023" name="Sci. Data">
        <title>Genome assembly of the Korean intertidal mud-creeper Batillaria attramentaria.</title>
        <authorList>
            <person name="Patra A.K."/>
            <person name="Ho P.T."/>
            <person name="Jun S."/>
            <person name="Lee S.J."/>
            <person name="Kim Y."/>
            <person name="Won Y.J."/>
        </authorList>
    </citation>
    <scope>NUCLEOTIDE SEQUENCE [LARGE SCALE GENOMIC DNA]</scope>
    <source>
        <strain evidence="1">Wonlab-2016</strain>
    </source>
</reference>
<evidence type="ECO:0000313" key="2">
    <source>
        <dbReference type="Proteomes" id="UP001519460"/>
    </source>
</evidence>
<gene>
    <name evidence="1" type="ORF">BaRGS_00009673</name>
</gene>
<evidence type="ECO:0000313" key="1">
    <source>
        <dbReference type="EMBL" id="KAK7499126.1"/>
    </source>
</evidence>
<dbReference type="EMBL" id="JACVVK020000046">
    <property type="protein sequence ID" value="KAK7499126.1"/>
    <property type="molecule type" value="Genomic_DNA"/>
</dbReference>